<feature type="transmembrane region" description="Helical" evidence="1">
    <location>
        <begin position="80"/>
        <end position="99"/>
    </location>
</feature>
<gene>
    <name evidence="2" type="ORF">A3G33_02095</name>
</gene>
<accession>A0A1G1KT90</accession>
<evidence type="ECO:0000256" key="1">
    <source>
        <dbReference type="SAM" id="Phobius"/>
    </source>
</evidence>
<reference evidence="2 3" key="1">
    <citation type="journal article" date="2016" name="Nat. Commun.">
        <title>Thousands of microbial genomes shed light on interconnected biogeochemical processes in an aquifer system.</title>
        <authorList>
            <person name="Anantharaman K."/>
            <person name="Brown C.T."/>
            <person name="Hug L.A."/>
            <person name="Sharon I."/>
            <person name="Castelle C.J."/>
            <person name="Probst A.J."/>
            <person name="Thomas B.C."/>
            <person name="Singh A."/>
            <person name="Wilkins M.J."/>
            <person name="Karaoz U."/>
            <person name="Brodie E.L."/>
            <person name="Williams K.H."/>
            <person name="Hubbard S.S."/>
            <person name="Banfield J.F."/>
        </authorList>
    </citation>
    <scope>NUCLEOTIDE SEQUENCE [LARGE SCALE GENOMIC DNA]</scope>
</reference>
<sequence>MAKNIYMTNKIQYTLHAKRSYLFSALKRLSVKEHLFFCHSRESGNPETVDARFKHAGMTRTWRVRHFKTLNRHKGSTLCAIRYTLYAILFFFLFAPLLYSQSSDETKLPETLEQPPLSEQTSIAKPLLSPESKEKTAVPNQPADQLDQIRDPFESNLPTAPIPVEVKSEKRVKSASSAVLEGVSMSNKGAKAIINGEIYSKNEEKNGIIVTQIRKNEVDIIINGVSETLRLFELDAATAKVTK</sequence>
<protein>
    <submittedName>
        <fullName evidence="2">Uncharacterized protein</fullName>
    </submittedName>
</protein>
<proteinExistence type="predicted"/>
<comment type="caution">
    <text evidence="2">The sequence shown here is derived from an EMBL/GenBank/DDBJ whole genome shotgun (WGS) entry which is preliminary data.</text>
</comment>
<dbReference type="AlphaFoldDB" id="A0A1G1KT90"/>
<keyword evidence="1" id="KW-0472">Membrane</keyword>
<organism evidence="2 3">
    <name type="scientific">Candidatus Danuiimicrobium aquiferis</name>
    <dbReference type="NCBI Taxonomy" id="1801832"/>
    <lineage>
        <taxon>Bacteria</taxon>
        <taxon>Pseudomonadati</taxon>
        <taxon>Candidatus Omnitrophota</taxon>
        <taxon>Candidatus Danuiimicrobium</taxon>
    </lineage>
</organism>
<keyword evidence="1" id="KW-0812">Transmembrane</keyword>
<dbReference type="EMBL" id="MHFR01000053">
    <property type="protein sequence ID" value="OGW96127.1"/>
    <property type="molecule type" value="Genomic_DNA"/>
</dbReference>
<dbReference type="Proteomes" id="UP000178187">
    <property type="component" value="Unassembled WGS sequence"/>
</dbReference>
<evidence type="ECO:0000313" key="2">
    <source>
        <dbReference type="EMBL" id="OGW96127.1"/>
    </source>
</evidence>
<evidence type="ECO:0000313" key="3">
    <source>
        <dbReference type="Proteomes" id="UP000178187"/>
    </source>
</evidence>
<name>A0A1G1KT90_9BACT</name>
<keyword evidence="1" id="KW-1133">Transmembrane helix</keyword>